<gene>
    <name evidence="2" type="ORF">Kpho02_02260</name>
</gene>
<feature type="signal peptide" evidence="1">
    <location>
        <begin position="1"/>
        <end position="27"/>
    </location>
</feature>
<dbReference type="RefSeq" id="WP_285732434.1">
    <property type="nucleotide sequence ID" value="NZ_BSSA01000001.1"/>
</dbReference>
<sequence length="128" mass="13381">MRINRAAAAVGVLALAGAFLAAGPAQAAGGTAPKGDGAKAVCKRLPKTQERIDKALERLNGDATVNGSVARLQQRVDDAHKAGHAEIEKYLNDRLTFRRSLLPTLQTRKADLAAVADWCAKNAPAAGK</sequence>
<dbReference type="Proteomes" id="UP001165041">
    <property type="component" value="Unassembled WGS sequence"/>
</dbReference>
<comment type="caution">
    <text evidence="2">The sequence shown here is derived from an EMBL/GenBank/DDBJ whole genome shotgun (WGS) entry which is preliminary data.</text>
</comment>
<dbReference type="AlphaFoldDB" id="A0A9W6Q1I2"/>
<accession>A0A9W6Q1I2</accession>
<evidence type="ECO:0008006" key="4">
    <source>
        <dbReference type="Google" id="ProtNLM"/>
    </source>
</evidence>
<name>A0A9W6Q1I2_9ACTN</name>
<feature type="chain" id="PRO_5040819322" description="Secreted protein" evidence="1">
    <location>
        <begin position="28"/>
        <end position="128"/>
    </location>
</feature>
<proteinExistence type="predicted"/>
<protein>
    <recommendedName>
        <fullName evidence="4">Secreted protein</fullName>
    </recommendedName>
</protein>
<evidence type="ECO:0000313" key="2">
    <source>
        <dbReference type="EMBL" id="GLW67927.1"/>
    </source>
</evidence>
<reference evidence="2" key="1">
    <citation type="submission" date="2023-02" db="EMBL/GenBank/DDBJ databases">
        <title>Kitasatospora phosalacinea NBRC 14627.</title>
        <authorList>
            <person name="Ichikawa N."/>
            <person name="Sato H."/>
            <person name="Tonouchi N."/>
        </authorList>
    </citation>
    <scope>NUCLEOTIDE SEQUENCE</scope>
    <source>
        <strain evidence="2">NBRC 14627</strain>
    </source>
</reference>
<evidence type="ECO:0000313" key="3">
    <source>
        <dbReference type="Proteomes" id="UP001165041"/>
    </source>
</evidence>
<dbReference type="EMBL" id="BSSA01000001">
    <property type="protein sequence ID" value="GLW67927.1"/>
    <property type="molecule type" value="Genomic_DNA"/>
</dbReference>
<evidence type="ECO:0000256" key="1">
    <source>
        <dbReference type="SAM" id="SignalP"/>
    </source>
</evidence>
<organism evidence="2 3">
    <name type="scientific">Kitasatospora phosalacinea</name>
    <dbReference type="NCBI Taxonomy" id="2065"/>
    <lineage>
        <taxon>Bacteria</taxon>
        <taxon>Bacillati</taxon>
        <taxon>Actinomycetota</taxon>
        <taxon>Actinomycetes</taxon>
        <taxon>Kitasatosporales</taxon>
        <taxon>Streptomycetaceae</taxon>
        <taxon>Kitasatospora</taxon>
    </lineage>
</organism>
<keyword evidence="1" id="KW-0732">Signal</keyword>